<reference evidence="2" key="1">
    <citation type="journal article" date="2019" name="Int. J. Syst. Evol. Microbiol.">
        <title>The Global Catalogue of Microorganisms (GCM) 10K type strain sequencing project: providing services to taxonomists for standard genome sequencing and annotation.</title>
        <authorList>
            <consortium name="The Broad Institute Genomics Platform"/>
            <consortium name="The Broad Institute Genome Sequencing Center for Infectious Disease"/>
            <person name="Wu L."/>
            <person name="Ma J."/>
        </authorList>
    </citation>
    <scope>NUCLEOTIDE SEQUENCE [LARGE SCALE GENOMIC DNA]</scope>
    <source>
        <strain evidence="2">JCM 17923</strain>
    </source>
</reference>
<proteinExistence type="predicted"/>
<comment type="caution">
    <text evidence="1">The sequence shown here is derived from an EMBL/GenBank/DDBJ whole genome shotgun (WGS) entry which is preliminary data.</text>
</comment>
<protein>
    <submittedName>
        <fullName evidence="1">Uncharacterized protein</fullName>
    </submittedName>
</protein>
<organism evidence="1 2">
    <name type="scientific">Hymenobacter saemangeumensis</name>
    <dbReference type="NCBI Taxonomy" id="1084522"/>
    <lineage>
        <taxon>Bacteria</taxon>
        <taxon>Pseudomonadati</taxon>
        <taxon>Bacteroidota</taxon>
        <taxon>Cytophagia</taxon>
        <taxon>Cytophagales</taxon>
        <taxon>Hymenobacteraceae</taxon>
        <taxon>Hymenobacter</taxon>
    </lineage>
</organism>
<dbReference type="EMBL" id="BAABGZ010000013">
    <property type="protein sequence ID" value="GAA4352657.1"/>
    <property type="molecule type" value="Genomic_DNA"/>
</dbReference>
<name>A0ABP8I7J1_9BACT</name>
<evidence type="ECO:0000313" key="1">
    <source>
        <dbReference type="EMBL" id="GAA4352657.1"/>
    </source>
</evidence>
<accession>A0ABP8I7J1</accession>
<gene>
    <name evidence="1" type="ORF">GCM10023185_12570</name>
</gene>
<keyword evidence="2" id="KW-1185">Reference proteome</keyword>
<evidence type="ECO:0000313" key="2">
    <source>
        <dbReference type="Proteomes" id="UP001501153"/>
    </source>
</evidence>
<dbReference type="RefSeq" id="WP_345234885.1">
    <property type="nucleotide sequence ID" value="NZ_BAABGZ010000013.1"/>
</dbReference>
<sequence>MTIRKKVRWTLPPNTGRFAALDLFVRAAETQDWTDEEIQYVMNEVVEADNDAAGLEVLKWYTAA</sequence>
<dbReference type="Proteomes" id="UP001501153">
    <property type="component" value="Unassembled WGS sequence"/>
</dbReference>